<dbReference type="SUPFAM" id="SSF55729">
    <property type="entry name" value="Acyl-CoA N-acyltransferases (Nat)"/>
    <property type="match status" value="1"/>
</dbReference>
<dbReference type="InterPro" id="IPR050832">
    <property type="entry name" value="Bact_Acetyltransf"/>
</dbReference>
<dbReference type="CDD" id="cd04301">
    <property type="entry name" value="NAT_SF"/>
    <property type="match status" value="1"/>
</dbReference>
<keyword evidence="2 4" id="KW-0012">Acyltransferase</keyword>
<dbReference type="PANTHER" id="PTHR43877">
    <property type="entry name" value="AMINOALKYLPHOSPHONATE N-ACETYLTRANSFERASE-RELATED-RELATED"/>
    <property type="match status" value="1"/>
</dbReference>
<comment type="caution">
    <text evidence="4">The sequence shown here is derived from an EMBL/GenBank/DDBJ whole genome shotgun (WGS) entry which is preliminary data.</text>
</comment>
<dbReference type="PROSITE" id="PS51186">
    <property type="entry name" value="GNAT"/>
    <property type="match status" value="1"/>
</dbReference>
<feature type="domain" description="N-acetyltransferase" evidence="3">
    <location>
        <begin position="18"/>
        <end position="166"/>
    </location>
</feature>
<name>A0ABV8XS36_9DEIO</name>
<keyword evidence="1 4" id="KW-0808">Transferase</keyword>
<protein>
    <submittedName>
        <fullName evidence="4">GNAT family N-acetyltransferase</fullName>
        <ecNumber evidence="4">2.3.1.-</ecNumber>
    </submittedName>
</protein>
<evidence type="ECO:0000313" key="4">
    <source>
        <dbReference type="EMBL" id="MFC4427462.1"/>
    </source>
</evidence>
<dbReference type="Gene3D" id="3.40.630.30">
    <property type="match status" value="1"/>
</dbReference>
<dbReference type="InterPro" id="IPR016181">
    <property type="entry name" value="Acyl_CoA_acyltransferase"/>
</dbReference>
<dbReference type="RefSeq" id="WP_380040969.1">
    <property type="nucleotide sequence ID" value="NZ_JBHSEH010000022.1"/>
</dbReference>
<keyword evidence="5" id="KW-1185">Reference proteome</keyword>
<evidence type="ECO:0000259" key="3">
    <source>
        <dbReference type="PROSITE" id="PS51186"/>
    </source>
</evidence>
<gene>
    <name evidence="4" type="ORF">ACFOZ9_14685</name>
</gene>
<dbReference type="Pfam" id="PF00583">
    <property type="entry name" value="Acetyltransf_1"/>
    <property type="match status" value="1"/>
</dbReference>
<reference evidence="5" key="1">
    <citation type="journal article" date="2019" name="Int. J. Syst. Evol. Microbiol.">
        <title>The Global Catalogue of Microorganisms (GCM) 10K type strain sequencing project: providing services to taxonomists for standard genome sequencing and annotation.</title>
        <authorList>
            <consortium name="The Broad Institute Genomics Platform"/>
            <consortium name="The Broad Institute Genome Sequencing Center for Infectious Disease"/>
            <person name="Wu L."/>
            <person name="Ma J."/>
        </authorList>
    </citation>
    <scope>NUCLEOTIDE SEQUENCE [LARGE SCALE GENOMIC DNA]</scope>
    <source>
        <strain evidence="5">CCUG 56029</strain>
    </source>
</reference>
<dbReference type="GO" id="GO:0016746">
    <property type="term" value="F:acyltransferase activity"/>
    <property type="evidence" value="ECO:0007669"/>
    <property type="project" value="UniProtKB-KW"/>
</dbReference>
<dbReference type="InterPro" id="IPR000182">
    <property type="entry name" value="GNAT_dom"/>
</dbReference>
<dbReference type="Proteomes" id="UP001595998">
    <property type="component" value="Unassembled WGS sequence"/>
</dbReference>
<dbReference type="EMBL" id="JBHSEH010000022">
    <property type="protein sequence ID" value="MFC4427462.1"/>
    <property type="molecule type" value="Genomic_DNA"/>
</dbReference>
<sequence>MSPQPIPALQFSSGDVAAASRVLAASALDRAARGEELWSPASLSPERLGRHYPPQGWTVAWRGDQAVGCFVLLGEDPLFWPHATPGEATYLHKLAVHPTAQGQGLSEVLLREAARQTLQGGRQLLRLDTATARPRLRAIYERFGFRHVDDLLVKTWAVSRYELRLHGSPAEAG</sequence>
<organism evidence="4 5">
    <name type="scientific">Deinococcus navajonensis</name>
    <dbReference type="NCBI Taxonomy" id="309884"/>
    <lineage>
        <taxon>Bacteria</taxon>
        <taxon>Thermotogati</taxon>
        <taxon>Deinococcota</taxon>
        <taxon>Deinococci</taxon>
        <taxon>Deinococcales</taxon>
        <taxon>Deinococcaceae</taxon>
        <taxon>Deinococcus</taxon>
    </lineage>
</organism>
<dbReference type="EC" id="2.3.1.-" evidence="4"/>
<evidence type="ECO:0000256" key="2">
    <source>
        <dbReference type="ARBA" id="ARBA00023315"/>
    </source>
</evidence>
<proteinExistence type="predicted"/>
<evidence type="ECO:0000313" key="5">
    <source>
        <dbReference type="Proteomes" id="UP001595998"/>
    </source>
</evidence>
<accession>A0ABV8XS36</accession>
<evidence type="ECO:0000256" key="1">
    <source>
        <dbReference type="ARBA" id="ARBA00022679"/>
    </source>
</evidence>